<dbReference type="PANTHER" id="PTHR43877">
    <property type="entry name" value="AMINOALKYLPHOSPHONATE N-ACETYLTRANSFERASE-RELATED-RELATED"/>
    <property type="match status" value="1"/>
</dbReference>
<dbReference type="PROSITE" id="PS51186">
    <property type="entry name" value="GNAT"/>
    <property type="match status" value="1"/>
</dbReference>
<dbReference type="SUPFAM" id="SSF55729">
    <property type="entry name" value="Acyl-CoA N-acyltransferases (Nat)"/>
    <property type="match status" value="1"/>
</dbReference>
<dbReference type="RefSeq" id="WP_140737400.1">
    <property type="nucleotide sequence ID" value="NZ_RCZM01000001.1"/>
</dbReference>
<dbReference type="InterPro" id="IPR050832">
    <property type="entry name" value="Bact_Acetyltransf"/>
</dbReference>
<organism evidence="4 5">
    <name type="scientific">Pedococcus bigeumensis</name>
    <dbReference type="NCBI Taxonomy" id="433644"/>
    <lineage>
        <taxon>Bacteria</taxon>
        <taxon>Bacillati</taxon>
        <taxon>Actinomycetota</taxon>
        <taxon>Actinomycetes</taxon>
        <taxon>Micrococcales</taxon>
        <taxon>Intrasporangiaceae</taxon>
        <taxon>Pedococcus</taxon>
    </lineage>
</organism>
<dbReference type="InterPro" id="IPR016181">
    <property type="entry name" value="Acyl_CoA_acyltransferase"/>
</dbReference>
<feature type="domain" description="N-acetyltransferase" evidence="3">
    <location>
        <begin position="3"/>
        <end position="167"/>
    </location>
</feature>
<evidence type="ECO:0000256" key="2">
    <source>
        <dbReference type="ARBA" id="ARBA00023315"/>
    </source>
</evidence>
<sequence>MPVTLRPMVFEDARGVGAMHHQAWVDSYGSILPDGYFTTWTVDDAAQRWEDLLAAPTPQGLTRLVADDDGEICGFVVVGPSRALAERPQPMRQTELRGLYVKAARFGTGLGQQLLDAVLAREESAELWVFRDSPRARAFYQRNGFSPDGATCTEERFPDLLEIRMVR</sequence>
<dbReference type="Gene3D" id="3.40.630.30">
    <property type="match status" value="1"/>
</dbReference>
<gene>
    <name evidence="4" type="ORF">EAH86_04775</name>
</gene>
<dbReference type="InterPro" id="IPR000182">
    <property type="entry name" value="GNAT_dom"/>
</dbReference>
<protein>
    <submittedName>
        <fullName evidence="4">N-acetyltransferase</fullName>
    </submittedName>
</protein>
<dbReference type="EMBL" id="RCZM01000001">
    <property type="protein sequence ID" value="TPG19747.1"/>
    <property type="molecule type" value="Genomic_DNA"/>
</dbReference>
<accession>A0A502D2F4</accession>
<evidence type="ECO:0000313" key="5">
    <source>
        <dbReference type="Proteomes" id="UP000317722"/>
    </source>
</evidence>
<evidence type="ECO:0000259" key="3">
    <source>
        <dbReference type="PROSITE" id="PS51186"/>
    </source>
</evidence>
<dbReference type="CDD" id="cd04301">
    <property type="entry name" value="NAT_SF"/>
    <property type="match status" value="1"/>
</dbReference>
<dbReference type="GO" id="GO:0016747">
    <property type="term" value="F:acyltransferase activity, transferring groups other than amino-acyl groups"/>
    <property type="evidence" value="ECO:0007669"/>
    <property type="project" value="InterPro"/>
</dbReference>
<comment type="caution">
    <text evidence="4">The sequence shown here is derived from an EMBL/GenBank/DDBJ whole genome shotgun (WGS) entry which is preliminary data.</text>
</comment>
<name>A0A502D2F4_9MICO</name>
<dbReference type="OrthoDB" id="5243635at2"/>
<reference evidence="4 5" key="1">
    <citation type="journal article" date="2019" name="Environ. Microbiol.">
        <title>Species interactions and distinct microbial communities in high Arctic permafrost affected cryosols are associated with the CH4 and CO2 gas fluxes.</title>
        <authorList>
            <person name="Altshuler I."/>
            <person name="Hamel J."/>
            <person name="Turney S."/>
            <person name="Magnuson E."/>
            <person name="Levesque R."/>
            <person name="Greer C."/>
            <person name="Whyte L.G."/>
        </authorList>
    </citation>
    <scope>NUCLEOTIDE SEQUENCE [LARGE SCALE GENOMIC DNA]</scope>
    <source>
        <strain evidence="4 5">S9.3A</strain>
    </source>
</reference>
<keyword evidence="1 4" id="KW-0808">Transferase</keyword>
<proteinExistence type="predicted"/>
<dbReference type="Pfam" id="PF13508">
    <property type="entry name" value="Acetyltransf_7"/>
    <property type="match status" value="1"/>
</dbReference>
<evidence type="ECO:0000313" key="4">
    <source>
        <dbReference type="EMBL" id="TPG19747.1"/>
    </source>
</evidence>
<keyword evidence="5" id="KW-1185">Reference proteome</keyword>
<dbReference type="Proteomes" id="UP000317722">
    <property type="component" value="Unassembled WGS sequence"/>
</dbReference>
<keyword evidence="2" id="KW-0012">Acyltransferase</keyword>
<dbReference type="AlphaFoldDB" id="A0A502D2F4"/>
<evidence type="ECO:0000256" key="1">
    <source>
        <dbReference type="ARBA" id="ARBA00022679"/>
    </source>
</evidence>